<dbReference type="HOGENOM" id="CLU_092764_0_0_9"/>
<dbReference type="Proteomes" id="UP000031829">
    <property type="component" value="Chromosome"/>
</dbReference>
<dbReference type="RefSeq" id="WP_013056016.1">
    <property type="nucleotide sequence ID" value="NZ_BCVB01000003.1"/>
</dbReference>
<accession>A0A0B6AQI0</accession>
<evidence type="ECO:0008006" key="3">
    <source>
        <dbReference type="Google" id="ProtNLM"/>
    </source>
</evidence>
<name>A0A0B6AQI0_PRIM2</name>
<dbReference type="KEGG" id="bmeg:BG04_3602"/>
<gene>
    <name evidence="1" type="ORF">BG04_3602</name>
</gene>
<organism evidence="1 2">
    <name type="scientific">Priestia megaterium (strain ATCC 14581 / DSM 32 / CCUG 1817 / JCM 2506 / NBRC 15308 / NCIMB 9376 / NCTC 10342 / NRRL B-14308 / VKM B-512 / Ford 19)</name>
    <name type="common">Bacillus megaterium</name>
    <dbReference type="NCBI Taxonomy" id="1348623"/>
    <lineage>
        <taxon>Bacteria</taxon>
        <taxon>Bacillati</taxon>
        <taxon>Bacillota</taxon>
        <taxon>Bacilli</taxon>
        <taxon>Bacillales</taxon>
        <taxon>Bacillaceae</taxon>
        <taxon>Priestia</taxon>
    </lineage>
</organism>
<evidence type="ECO:0000313" key="2">
    <source>
        <dbReference type="Proteomes" id="UP000031829"/>
    </source>
</evidence>
<dbReference type="GeneID" id="93641657"/>
<dbReference type="EMBL" id="CP009920">
    <property type="protein sequence ID" value="AJI22883.1"/>
    <property type="molecule type" value="Genomic_DNA"/>
</dbReference>
<dbReference type="AlphaFoldDB" id="A0A0B6AQI0"/>
<protein>
    <recommendedName>
        <fullName evidence="3">Peptide ABC transporter permease</fullName>
    </recommendedName>
</protein>
<reference evidence="1 2" key="1">
    <citation type="journal article" date="2015" name="Genome Announc.">
        <title>Complete genome sequences for 35 biothreat assay-relevant bacillus species.</title>
        <authorList>
            <person name="Johnson S.L."/>
            <person name="Daligault H.E."/>
            <person name="Davenport K.W."/>
            <person name="Jaissle J."/>
            <person name="Frey K.G."/>
            <person name="Ladner J.T."/>
            <person name="Broomall S.M."/>
            <person name="Bishop-Lilly K.A."/>
            <person name="Bruce D.C."/>
            <person name="Gibbons H.S."/>
            <person name="Coyne S.R."/>
            <person name="Lo C.C."/>
            <person name="Meincke L."/>
            <person name="Munk A.C."/>
            <person name="Koroleva G.I."/>
            <person name="Rosenzweig C.N."/>
            <person name="Palacios G.F."/>
            <person name="Redden C.L."/>
            <person name="Minogue T.D."/>
            <person name="Chain P.S."/>
        </authorList>
    </citation>
    <scope>NUCLEOTIDE SEQUENCE [LARGE SCALE GENOMIC DNA]</scope>
    <source>
        <strain evidence="2">ATCC 14581 / DSM 32 / JCM 2506 / NBRC 15308 / NCIMB 9376 / NCTC 10342 / NRRL B-14308 / VKM B-512</strain>
    </source>
</reference>
<sequence>MSKADEIRDIVYINGHVNKKCFITYGIEFKEFYHSLPTPLANILLLKHGFEDSDYHYQTHMDYVEEEQIHLLAEDDVYNYGDFCWIDFEDVSSLDLLEPQDIAALLYLGHLKKPLNSPFNNKLGNQFVYLAHDDGFYNKIYFRDVYDMKHILSRIIPLKMSEIKQKRFVFRRKKLEYPILPLVLANTLLTLTNDGLFIDFEHMVQSRRDIKIPLYTIGDFDDMNEMYNDRFEHKEMSKLQAHLVLTHKELEWSIEEVQ</sequence>
<proteinExistence type="predicted"/>
<evidence type="ECO:0000313" key="1">
    <source>
        <dbReference type="EMBL" id="AJI22883.1"/>
    </source>
</evidence>